<evidence type="ECO:0000259" key="1">
    <source>
        <dbReference type="Pfam" id="PF13480"/>
    </source>
</evidence>
<organism evidence="2 3">
    <name type="scientific">Crenothrix polyspora</name>
    <dbReference type="NCBI Taxonomy" id="360316"/>
    <lineage>
        <taxon>Bacteria</taxon>
        <taxon>Pseudomonadati</taxon>
        <taxon>Pseudomonadota</taxon>
        <taxon>Gammaproteobacteria</taxon>
        <taxon>Methylococcales</taxon>
        <taxon>Crenotrichaceae</taxon>
        <taxon>Crenothrix</taxon>
    </lineage>
</organism>
<gene>
    <name evidence="2" type="ORF">CRENPOLYSF2_1300006</name>
</gene>
<dbReference type="InterPro" id="IPR038740">
    <property type="entry name" value="BioF2-like_GNAT_dom"/>
</dbReference>
<evidence type="ECO:0000313" key="2">
    <source>
        <dbReference type="EMBL" id="SJM89743.1"/>
    </source>
</evidence>
<name>A0A1R4H0F6_9GAMM</name>
<dbReference type="Pfam" id="PF13480">
    <property type="entry name" value="Acetyltransf_6"/>
    <property type="match status" value="1"/>
</dbReference>
<dbReference type="InterPro" id="IPR016181">
    <property type="entry name" value="Acyl_CoA_acyltransferase"/>
</dbReference>
<dbReference type="RefSeq" id="WP_087145770.1">
    <property type="nucleotide sequence ID" value="NZ_FUKJ01000036.1"/>
</dbReference>
<protein>
    <recommendedName>
        <fullName evidence="1">BioF2-like acetyltransferase domain-containing protein</fullName>
    </recommendedName>
</protein>
<dbReference type="SUPFAM" id="SSF55729">
    <property type="entry name" value="Acyl-CoA N-acyltransferases (Nat)"/>
    <property type="match status" value="1"/>
</dbReference>
<dbReference type="AlphaFoldDB" id="A0A1R4H0F6"/>
<dbReference type="Gene3D" id="3.40.630.30">
    <property type="match status" value="1"/>
</dbReference>
<reference evidence="3" key="1">
    <citation type="submission" date="2017-02" db="EMBL/GenBank/DDBJ databases">
        <authorList>
            <person name="Daims H."/>
        </authorList>
    </citation>
    <scope>NUCLEOTIDE SEQUENCE [LARGE SCALE GENOMIC DNA]</scope>
</reference>
<dbReference type="Proteomes" id="UP000195442">
    <property type="component" value="Unassembled WGS sequence"/>
</dbReference>
<accession>A0A1R4H0F6</accession>
<dbReference type="OrthoDB" id="4349922at2"/>
<feature type="domain" description="BioF2-like acetyltransferase" evidence="1">
    <location>
        <begin position="165"/>
        <end position="305"/>
    </location>
</feature>
<keyword evidence="3" id="KW-1185">Reference proteome</keyword>
<sequence length="348" mass="39672">MSALAKFIPHWQLYPASEFSNFTAHWDALNQELYQSHPLLDSRFVQALLHHFGNPQVVLVVYPENAVQKGNFLFVQSKNALIWTTFLPTQAQIAPLLCGNPQALQRVLADLPGSAVSFDILCQDPHYSFPAHALAHATTLIHATTINIDLQGNFEDYWQQRSKNLQQNIKRYFNRLKKHQLNYRLNVVSKPDELSLALDRYGELEIKSWKGRAGTAIHSENVQGQFYGAVMSSFAASEQAEIVELYLDDQLAASRINILNKDMLVILKTTYSEPLAHLSPGRLLLYLLIKREFSLKRVNSIEFYTSATPEQISWSSGQRNIEHRTTYQSAKVKLLHNGLKRIKASFNH</sequence>
<evidence type="ECO:0000313" key="3">
    <source>
        <dbReference type="Proteomes" id="UP000195442"/>
    </source>
</evidence>
<proteinExistence type="predicted"/>
<dbReference type="EMBL" id="FUKJ01000036">
    <property type="protein sequence ID" value="SJM89743.1"/>
    <property type="molecule type" value="Genomic_DNA"/>
</dbReference>